<accession>A0A917WXF8</accession>
<dbReference type="InterPro" id="IPR012001">
    <property type="entry name" value="Thiamin_PyroP_enz_TPP-bd_dom"/>
</dbReference>
<comment type="pathway">
    <text evidence="7">Quinol/quinone metabolism; 1,4-dihydroxy-2-naphthoate biosynthesis; 1,4-dihydroxy-2-naphthoate from chorismate: step 2/7.</text>
</comment>
<evidence type="ECO:0000259" key="8">
    <source>
        <dbReference type="Pfam" id="PF02775"/>
    </source>
</evidence>
<dbReference type="GO" id="GO:0009234">
    <property type="term" value="P:menaquinone biosynthetic process"/>
    <property type="evidence" value="ECO:0007669"/>
    <property type="project" value="UniProtKB-UniRule"/>
</dbReference>
<dbReference type="HAMAP" id="MF_01659">
    <property type="entry name" value="MenD"/>
    <property type="match status" value="1"/>
</dbReference>
<dbReference type="InterPro" id="IPR011766">
    <property type="entry name" value="TPP_enzyme_TPP-bd"/>
</dbReference>
<dbReference type="GO" id="GO:0000287">
    <property type="term" value="F:magnesium ion binding"/>
    <property type="evidence" value="ECO:0007669"/>
    <property type="project" value="UniProtKB-UniRule"/>
</dbReference>
<comment type="function">
    <text evidence="7">Catalyzes the thiamine diphosphate-dependent decarboxylation of 2-oxoglutarate and the subsequent addition of the resulting succinic semialdehyde-thiamine pyrophosphate anion to isochorismate to yield 2-succinyl-5-enolpyruvyl-6-hydroxy-3-cyclohexene-1-carboxylate (SEPHCHC).</text>
</comment>
<dbReference type="PANTHER" id="PTHR42916:SF1">
    <property type="entry name" value="PROTEIN PHYLLO, CHLOROPLASTIC"/>
    <property type="match status" value="1"/>
</dbReference>
<dbReference type="GO" id="GO:0030976">
    <property type="term" value="F:thiamine pyrophosphate binding"/>
    <property type="evidence" value="ECO:0007669"/>
    <property type="project" value="UniProtKB-UniRule"/>
</dbReference>
<dbReference type="NCBIfam" id="TIGR00173">
    <property type="entry name" value="menD"/>
    <property type="match status" value="1"/>
</dbReference>
<dbReference type="InterPro" id="IPR032264">
    <property type="entry name" value="MenD_middle"/>
</dbReference>
<gene>
    <name evidence="7 11" type="primary">menD</name>
    <name evidence="11" type="ORF">GCM10011351_24000</name>
</gene>
<comment type="caution">
    <text evidence="11">The sequence shown here is derived from an EMBL/GenBank/DDBJ whole genome shotgun (WGS) entry which is preliminary data.</text>
</comment>
<keyword evidence="4 7" id="KW-0460">Magnesium</keyword>
<keyword evidence="6 7" id="KW-0464">Manganese</keyword>
<evidence type="ECO:0000256" key="7">
    <source>
        <dbReference type="HAMAP-Rule" id="MF_01659"/>
    </source>
</evidence>
<dbReference type="Pfam" id="PF02775">
    <property type="entry name" value="TPP_enzyme_C"/>
    <property type="match status" value="1"/>
</dbReference>
<dbReference type="Pfam" id="PF02776">
    <property type="entry name" value="TPP_enzyme_N"/>
    <property type="match status" value="1"/>
</dbReference>
<feature type="domain" description="Thiamine pyrophosphate enzyme N-terminal TPP-binding" evidence="9">
    <location>
        <begin position="14"/>
        <end position="124"/>
    </location>
</feature>
<name>A0A917WXF8_9BACI</name>
<comment type="similarity">
    <text evidence="7">Belongs to the TPP enzyme family. MenD subfamily.</text>
</comment>
<dbReference type="InterPro" id="IPR029061">
    <property type="entry name" value="THDP-binding"/>
</dbReference>
<dbReference type="PANTHER" id="PTHR42916">
    <property type="entry name" value="2-SUCCINYL-5-ENOLPYRUVYL-6-HYDROXY-3-CYCLOHEXENE-1-CARBOXYLATE SYNTHASE"/>
    <property type="match status" value="1"/>
</dbReference>
<dbReference type="GO" id="GO:0070204">
    <property type="term" value="F:2-succinyl-5-enolpyruvyl-6-hydroxy-3-cyclohexene-1-carboxylic-acid synthase activity"/>
    <property type="evidence" value="ECO:0007669"/>
    <property type="project" value="UniProtKB-UniRule"/>
</dbReference>
<comment type="cofactor">
    <cofactor evidence="7">
        <name>thiamine diphosphate</name>
        <dbReference type="ChEBI" id="CHEBI:58937"/>
    </cofactor>
    <text evidence="7">Binds 1 thiamine pyrophosphate per subunit.</text>
</comment>
<evidence type="ECO:0000256" key="3">
    <source>
        <dbReference type="ARBA" id="ARBA00022723"/>
    </source>
</evidence>
<organism evidence="11 12">
    <name type="scientific">Paraliobacillus quinghaiensis</name>
    <dbReference type="NCBI Taxonomy" id="470815"/>
    <lineage>
        <taxon>Bacteria</taxon>
        <taxon>Bacillati</taxon>
        <taxon>Bacillota</taxon>
        <taxon>Bacilli</taxon>
        <taxon>Bacillales</taxon>
        <taxon>Bacillaceae</taxon>
        <taxon>Paraliobacillus</taxon>
    </lineage>
</organism>
<comment type="subunit">
    <text evidence="7">Homodimer.</text>
</comment>
<dbReference type="EC" id="2.2.1.9" evidence="7"/>
<dbReference type="Pfam" id="PF16582">
    <property type="entry name" value="TPP_enzyme_M_2"/>
    <property type="match status" value="1"/>
</dbReference>
<dbReference type="PIRSF" id="PIRSF004983">
    <property type="entry name" value="MenD"/>
    <property type="match status" value="1"/>
</dbReference>
<dbReference type="Gene3D" id="3.40.50.1220">
    <property type="entry name" value="TPP-binding domain"/>
    <property type="match status" value="1"/>
</dbReference>
<dbReference type="Proteomes" id="UP000618460">
    <property type="component" value="Unassembled WGS sequence"/>
</dbReference>
<dbReference type="InterPro" id="IPR029035">
    <property type="entry name" value="DHS-like_NAD/FAD-binding_dom"/>
</dbReference>
<keyword evidence="2 7" id="KW-0808">Transferase</keyword>
<dbReference type="AlphaFoldDB" id="A0A917WXF8"/>
<proteinExistence type="inferred from homology"/>
<dbReference type="InterPro" id="IPR004433">
    <property type="entry name" value="MenaQ_synth_MenD"/>
</dbReference>
<evidence type="ECO:0000259" key="10">
    <source>
        <dbReference type="Pfam" id="PF16582"/>
    </source>
</evidence>
<dbReference type="RefSeq" id="WP_117157130.1">
    <property type="nucleotide sequence ID" value="NZ_BMLG01000015.1"/>
</dbReference>
<reference evidence="11" key="2">
    <citation type="submission" date="2020-09" db="EMBL/GenBank/DDBJ databases">
        <authorList>
            <person name="Sun Q."/>
            <person name="Zhou Y."/>
        </authorList>
    </citation>
    <scope>NUCLEOTIDE SEQUENCE</scope>
    <source>
        <strain evidence="11">CGMCC 1.6333</strain>
    </source>
</reference>
<dbReference type="EMBL" id="BMLG01000015">
    <property type="protein sequence ID" value="GGM37018.1"/>
    <property type="molecule type" value="Genomic_DNA"/>
</dbReference>
<sequence length="584" mass="65800">MNHTESLTRYVANFVDELYQSGLRDVVISPGSRSTPLAMTFATYPHITHWINMDERSAAFFALGIAKQTQRPVALVCTSGTAAANYYPAVIEAYYSRVPLLILTADRPHELRDVGAPQAINQTKLYGDYVKWFHDMGLPEPIEGQVTYVRGKAARAFHIANTANRGVVQLNFPFREPLVPDFSMVDLWGLNQDIAHLDMTEGKKQLTDKQLTVLHDRIKQHENGVIVCGLMEDQRAQEAITALAKFWGIPLFADPLSQLRSGSHDKTQVIESYDAILKHQETRDRLRPDFIIRFGAMPVSKPYTLWLKENPNTDHYIVEEVEGYREPIGHQSTIIHGEPKLLCEALLHKESPRFNQSWLKSWQEYNEIAVDILAKKMSETLTEGHVVNAIAKVIPDNSVFYVGNSMAIRDVDTFWFHTDKQIRILANRGANGIDGVTSSALGTATSGKRVTLLIGDLSFFHDQNGLLLTKHYTMDITIVLLNNNGGGIFSFLPQAKQEVPHFEALFGTPMNLDFLHIANLYQASYYNPSDWDALQSALTDSYQIPGLSLIEVKTNRAENATWHEDKWKEIAEQLKGESDVSDSE</sequence>
<keyword evidence="12" id="KW-1185">Reference proteome</keyword>
<feature type="domain" description="Thiamine pyrophosphate enzyme TPP-binding" evidence="8">
    <location>
        <begin position="438"/>
        <end position="552"/>
    </location>
</feature>
<reference evidence="11" key="1">
    <citation type="journal article" date="2014" name="Int. J. Syst. Evol. Microbiol.">
        <title>Complete genome sequence of Corynebacterium casei LMG S-19264T (=DSM 44701T), isolated from a smear-ripened cheese.</title>
        <authorList>
            <consortium name="US DOE Joint Genome Institute (JGI-PGF)"/>
            <person name="Walter F."/>
            <person name="Albersmeier A."/>
            <person name="Kalinowski J."/>
            <person name="Ruckert C."/>
        </authorList>
    </citation>
    <scope>NUCLEOTIDE SEQUENCE</scope>
    <source>
        <strain evidence="11">CGMCC 1.6333</strain>
    </source>
</reference>
<comment type="pathway">
    <text evidence="7">Quinol/quinone metabolism; menaquinone biosynthesis.</text>
</comment>
<dbReference type="SUPFAM" id="SSF52518">
    <property type="entry name" value="Thiamin diphosphate-binding fold (THDP-binding)"/>
    <property type="match status" value="2"/>
</dbReference>
<comment type="cofactor">
    <cofactor evidence="7">
        <name>Mg(2+)</name>
        <dbReference type="ChEBI" id="CHEBI:18420"/>
    </cofactor>
    <cofactor evidence="7">
        <name>Mn(2+)</name>
        <dbReference type="ChEBI" id="CHEBI:29035"/>
    </cofactor>
</comment>
<protein>
    <recommendedName>
        <fullName evidence="7">2-succinyl-5-enolpyruvyl-6-hydroxy-3-cyclohexene-1-carboxylate synthase</fullName>
        <shortName evidence="7">SEPHCHC synthase</shortName>
        <ecNumber evidence="7">2.2.1.9</ecNumber>
    </recommendedName>
    <alternativeName>
        <fullName evidence="7">Menaquinone biosynthesis protein MenD</fullName>
    </alternativeName>
</protein>
<keyword evidence="5 7" id="KW-0786">Thiamine pyrophosphate</keyword>
<evidence type="ECO:0000256" key="5">
    <source>
        <dbReference type="ARBA" id="ARBA00023052"/>
    </source>
</evidence>
<keyword evidence="3 7" id="KW-0479">Metal-binding</keyword>
<evidence type="ECO:0000256" key="1">
    <source>
        <dbReference type="ARBA" id="ARBA00022428"/>
    </source>
</evidence>
<evidence type="ECO:0000256" key="4">
    <source>
        <dbReference type="ARBA" id="ARBA00022842"/>
    </source>
</evidence>
<dbReference type="GO" id="GO:0030145">
    <property type="term" value="F:manganese ion binding"/>
    <property type="evidence" value="ECO:0007669"/>
    <property type="project" value="UniProtKB-UniRule"/>
</dbReference>
<evidence type="ECO:0000313" key="11">
    <source>
        <dbReference type="EMBL" id="GGM37018.1"/>
    </source>
</evidence>
<evidence type="ECO:0000256" key="2">
    <source>
        <dbReference type="ARBA" id="ARBA00022679"/>
    </source>
</evidence>
<keyword evidence="1 7" id="KW-0474">Menaquinone biosynthesis</keyword>
<feature type="domain" description="Menaquinone biosynthesis protein MenD middle" evidence="10">
    <location>
        <begin position="220"/>
        <end position="401"/>
    </location>
</feature>
<dbReference type="Gene3D" id="3.40.50.970">
    <property type="match status" value="2"/>
</dbReference>
<dbReference type="CDD" id="cd02009">
    <property type="entry name" value="TPP_SHCHC_synthase"/>
    <property type="match status" value="1"/>
</dbReference>
<evidence type="ECO:0000256" key="6">
    <source>
        <dbReference type="ARBA" id="ARBA00023211"/>
    </source>
</evidence>
<comment type="catalytic activity">
    <reaction evidence="7">
        <text>isochorismate + 2-oxoglutarate + H(+) = 5-enolpyruvoyl-6-hydroxy-2-succinyl-cyclohex-3-ene-1-carboxylate + CO2</text>
        <dbReference type="Rhea" id="RHEA:25593"/>
        <dbReference type="ChEBI" id="CHEBI:15378"/>
        <dbReference type="ChEBI" id="CHEBI:16526"/>
        <dbReference type="ChEBI" id="CHEBI:16810"/>
        <dbReference type="ChEBI" id="CHEBI:29780"/>
        <dbReference type="ChEBI" id="CHEBI:58818"/>
        <dbReference type="EC" id="2.2.1.9"/>
    </reaction>
</comment>
<dbReference type="CDD" id="cd07037">
    <property type="entry name" value="TPP_PYR_MenD"/>
    <property type="match status" value="1"/>
</dbReference>
<dbReference type="SUPFAM" id="SSF52467">
    <property type="entry name" value="DHS-like NAD/FAD-binding domain"/>
    <property type="match status" value="1"/>
</dbReference>
<evidence type="ECO:0000259" key="9">
    <source>
        <dbReference type="Pfam" id="PF02776"/>
    </source>
</evidence>
<evidence type="ECO:0000313" key="12">
    <source>
        <dbReference type="Proteomes" id="UP000618460"/>
    </source>
</evidence>
<dbReference type="OrthoDB" id="9791859at2"/>